<name>A0A6J5RPR3_9CAUD</name>
<dbReference type="EMBL" id="LR797019">
    <property type="protein sequence ID" value="CAB4181892.1"/>
    <property type="molecule type" value="Genomic_DNA"/>
</dbReference>
<evidence type="ECO:0000313" key="5">
    <source>
        <dbReference type="EMBL" id="CAB5238227.1"/>
    </source>
</evidence>
<evidence type="ECO:0000313" key="1">
    <source>
        <dbReference type="EMBL" id="CAB4171020.1"/>
    </source>
</evidence>
<organism evidence="3">
    <name type="scientific">uncultured Caudovirales phage</name>
    <dbReference type="NCBI Taxonomy" id="2100421"/>
    <lineage>
        <taxon>Viruses</taxon>
        <taxon>Duplodnaviria</taxon>
        <taxon>Heunggongvirae</taxon>
        <taxon>Uroviricota</taxon>
        <taxon>Caudoviricetes</taxon>
        <taxon>Peduoviridae</taxon>
        <taxon>Maltschvirus</taxon>
        <taxon>Maltschvirus maltsch</taxon>
    </lineage>
</organism>
<evidence type="ECO:0000313" key="4">
    <source>
        <dbReference type="EMBL" id="CAB4211303.1"/>
    </source>
</evidence>
<dbReference type="EMBL" id="LR797272">
    <property type="protein sequence ID" value="CAB4198012.1"/>
    <property type="molecule type" value="Genomic_DNA"/>
</dbReference>
<protein>
    <submittedName>
        <fullName evidence="3">Uncharacterized protein</fullName>
    </submittedName>
</protein>
<evidence type="ECO:0000313" key="3">
    <source>
        <dbReference type="EMBL" id="CAB4198012.1"/>
    </source>
</evidence>
<dbReference type="EMBL" id="LR796861">
    <property type="protein sequence ID" value="CAB4171020.1"/>
    <property type="molecule type" value="Genomic_DNA"/>
</dbReference>
<gene>
    <name evidence="2" type="ORF">UFOVP1066_72</name>
    <name evidence="3" type="ORF">UFOVP1315_43</name>
    <name evidence="4" type="ORF">UFOVP1421_4</name>
    <name evidence="5" type="ORF">UFOVP1525_14</name>
    <name evidence="1" type="ORF">UFOVP909_199</name>
</gene>
<proteinExistence type="predicted"/>
<evidence type="ECO:0000313" key="2">
    <source>
        <dbReference type="EMBL" id="CAB4181892.1"/>
    </source>
</evidence>
<sequence length="121" mass="14232">MFYGKDSIEKQFNLIQGKLSQQELFIFEPMPSYKLGERWTDEFRIRDGYTKLADGTWVTVHKVTTYLEAVHKNTIDLYEQYQKILGDLDSARRQKTEMEFGLRHAQKSLNKAMAMKGDTDE</sequence>
<reference evidence="3" key="1">
    <citation type="submission" date="2020-05" db="EMBL/GenBank/DDBJ databases">
        <authorList>
            <person name="Chiriac C."/>
            <person name="Salcher M."/>
            <person name="Ghai R."/>
            <person name="Kavagutti S V."/>
        </authorList>
    </citation>
    <scope>NUCLEOTIDE SEQUENCE</scope>
</reference>
<accession>A0A6J5RPR3</accession>
<dbReference type="EMBL" id="LR798454">
    <property type="protein sequence ID" value="CAB5238227.1"/>
    <property type="molecule type" value="Genomic_DNA"/>
</dbReference>
<dbReference type="EMBL" id="LR797375">
    <property type="protein sequence ID" value="CAB4211303.1"/>
    <property type="molecule type" value="Genomic_DNA"/>
</dbReference>